<dbReference type="InterPro" id="IPR051044">
    <property type="entry name" value="MAG_DAG_Lipase"/>
</dbReference>
<dbReference type="Pfam" id="PF12146">
    <property type="entry name" value="Hydrolase_4"/>
    <property type="match status" value="1"/>
</dbReference>
<protein>
    <submittedName>
        <fullName evidence="2">Phospholipase YtpA</fullName>
        <ecNumber evidence="2">3.1.1.-</ecNumber>
    </submittedName>
</protein>
<dbReference type="GO" id="GO:0016787">
    <property type="term" value="F:hydrolase activity"/>
    <property type="evidence" value="ECO:0007669"/>
    <property type="project" value="UniProtKB-KW"/>
</dbReference>
<proteinExistence type="predicted"/>
<sequence length="280" mass="31627">MIAPELAFFSSSRSGRLAVRRWAHANPKAEIIFLHGIISHSGWYEASGSHLNENGFQVHSLDRRGSGLNFAHRGDVDQWTTWLSDVVEYVESLPTELPKLLFGISWGGILATSLVRVHPKLFHAYGLICPGLYSSKSTTTVQQFGLKVAELARLDRERVEVPLRDPALFTNSPSRRRYIAEDPLTLRKITIRFAIENLKLWNHAVDQPDQIKIPMLLMLADADPITDNESTRAFVSKMGSEDKSVMVYHDASHTLEFEPDPSGYLNDLTRWCVRQSSVKN</sequence>
<dbReference type="InterPro" id="IPR022742">
    <property type="entry name" value="Hydrolase_4"/>
</dbReference>
<keyword evidence="3" id="KW-1185">Reference proteome</keyword>
<evidence type="ECO:0000259" key="1">
    <source>
        <dbReference type="Pfam" id="PF12146"/>
    </source>
</evidence>
<comment type="caution">
    <text evidence="2">The sequence shown here is derived from an EMBL/GenBank/DDBJ whole genome shotgun (WGS) entry which is preliminary data.</text>
</comment>
<dbReference type="PANTHER" id="PTHR11614">
    <property type="entry name" value="PHOSPHOLIPASE-RELATED"/>
    <property type="match status" value="1"/>
</dbReference>
<gene>
    <name evidence="2" type="primary">ytpA_1</name>
    <name evidence="2" type="ORF">Pla100_18750</name>
</gene>
<organism evidence="2 3">
    <name type="scientific">Neorhodopirellula pilleata</name>
    <dbReference type="NCBI Taxonomy" id="2714738"/>
    <lineage>
        <taxon>Bacteria</taxon>
        <taxon>Pseudomonadati</taxon>
        <taxon>Planctomycetota</taxon>
        <taxon>Planctomycetia</taxon>
        <taxon>Pirellulales</taxon>
        <taxon>Pirellulaceae</taxon>
        <taxon>Neorhodopirellula</taxon>
    </lineage>
</organism>
<dbReference type="RefSeq" id="WP_146577412.1">
    <property type="nucleotide sequence ID" value="NZ_SJPM01000003.1"/>
</dbReference>
<dbReference type="InterPro" id="IPR029058">
    <property type="entry name" value="AB_hydrolase_fold"/>
</dbReference>
<dbReference type="SUPFAM" id="SSF53474">
    <property type="entry name" value="alpha/beta-Hydrolases"/>
    <property type="match status" value="1"/>
</dbReference>
<name>A0A5C6AGY3_9BACT</name>
<accession>A0A5C6AGY3</accession>
<reference evidence="2 3" key="1">
    <citation type="submission" date="2019-02" db="EMBL/GenBank/DDBJ databases">
        <title>Deep-cultivation of Planctomycetes and their phenomic and genomic characterization uncovers novel biology.</title>
        <authorList>
            <person name="Wiegand S."/>
            <person name="Jogler M."/>
            <person name="Boedeker C."/>
            <person name="Pinto D."/>
            <person name="Vollmers J."/>
            <person name="Rivas-Marin E."/>
            <person name="Kohn T."/>
            <person name="Peeters S.H."/>
            <person name="Heuer A."/>
            <person name="Rast P."/>
            <person name="Oberbeckmann S."/>
            <person name="Bunk B."/>
            <person name="Jeske O."/>
            <person name="Meyerdierks A."/>
            <person name="Storesund J.E."/>
            <person name="Kallscheuer N."/>
            <person name="Luecker S."/>
            <person name="Lage O.M."/>
            <person name="Pohl T."/>
            <person name="Merkel B.J."/>
            <person name="Hornburger P."/>
            <person name="Mueller R.-W."/>
            <person name="Bruemmer F."/>
            <person name="Labrenz M."/>
            <person name="Spormann A.M."/>
            <person name="Op Den Camp H."/>
            <person name="Overmann J."/>
            <person name="Amann R."/>
            <person name="Jetten M.S.M."/>
            <person name="Mascher T."/>
            <person name="Medema M.H."/>
            <person name="Devos D.P."/>
            <person name="Kaster A.-K."/>
            <person name="Ovreas L."/>
            <person name="Rohde M."/>
            <person name="Galperin M.Y."/>
            <person name="Jogler C."/>
        </authorList>
    </citation>
    <scope>NUCLEOTIDE SEQUENCE [LARGE SCALE GENOMIC DNA]</scope>
    <source>
        <strain evidence="2 3">Pla100</strain>
    </source>
</reference>
<dbReference type="EMBL" id="SJPM01000003">
    <property type="protein sequence ID" value="TWT98710.1"/>
    <property type="molecule type" value="Genomic_DNA"/>
</dbReference>
<dbReference type="AlphaFoldDB" id="A0A5C6AGY3"/>
<feature type="domain" description="Serine aminopeptidase S33" evidence="1">
    <location>
        <begin position="26"/>
        <end position="260"/>
    </location>
</feature>
<dbReference type="OrthoDB" id="233176at2"/>
<dbReference type="Gene3D" id="3.40.50.1820">
    <property type="entry name" value="alpha/beta hydrolase"/>
    <property type="match status" value="1"/>
</dbReference>
<evidence type="ECO:0000313" key="3">
    <source>
        <dbReference type="Proteomes" id="UP000316213"/>
    </source>
</evidence>
<dbReference type="EC" id="3.1.1.-" evidence="2"/>
<dbReference type="Proteomes" id="UP000316213">
    <property type="component" value="Unassembled WGS sequence"/>
</dbReference>
<keyword evidence="2" id="KW-0378">Hydrolase</keyword>
<evidence type="ECO:0000313" key="2">
    <source>
        <dbReference type="EMBL" id="TWT98710.1"/>
    </source>
</evidence>